<dbReference type="RefSeq" id="WP_111358795.1">
    <property type="nucleotide sequence ID" value="NZ_NHSK01000059.1"/>
</dbReference>
<evidence type="ECO:0000256" key="1">
    <source>
        <dbReference type="SAM" id="SignalP"/>
    </source>
</evidence>
<dbReference type="InterPro" id="IPR002931">
    <property type="entry name" value="Transglutaminase-like"/>
</dbReference>
<dbReference type="PROSITE" id="PS51318">
    <property type="entry name" value="TAT"/>
    <property type="match status" value="1"/>
</dbReference>
<dbReference type="PANTHER" id="PTHR38339:SF1">
    <property type="entry name" value="TRANSGLUTAMINASE-LIKE DOMAIN-CONTAINING PROTEIN"/>
    <property type="match status" value="1"/>
</dbReference>
<dbReference type="PANTHER" id="PTHR38339">
    <property type="entry name" value="TRANSGLUTAMINASE DOMAIN PROTEIN"/>
    <property type="match status" value="1"/>
</dbReference>
<proteinExistence type="predicted"/>
<dbReference type="SUPFAM" id="SSF54001">
    <property type="entry name" value="Cysteine proteinases"/>
    <property type="match status" value="1"/>
</dbReference>
<accession>A0A327KCB0</accession>
<dbReference type="InterPro" id="IPR006311">
    <property type="entry name" value="TAT_signal"/>
</dbReference>
<dbReference type="AlphaFoldDB" id="A0A327KCB0"/>
<evidence type="ECO:0000313" key="3">
    <source>
        <dbReference type="EMBL" id="RAI35285.1"/>
    </source>
</evidence>
<gene>
    <name evidence="3" type="ORF">CH338_19535</name>
</gene>
<dbReference type="InterPro" id="IPR038765">
    <property type="entry name" value="Papain-like_cys_pep_sf"/>
</dbReference>
<dbReference type="Pfam" id="PF10518">
    <property type="entry name" value="TAT_signal"/>
    <property type="match status" value="1"/>
</dbReference>
<dbReference type="OrthoDB" id="9804872at2"/>
<name>A0A327KCB0_9BRAD</name>
<feature type="domain" description="Transglutaminase-like" evidence="2">
    <location>
        <begin position="208"/>
        <end position="283"/>
    </location>
</feature>
<evidence type="ECO:0000259" key="2">
    <source>
        <dbReference type="SMART" id="SM00460"/>
    </source>
</evidence>
<dbReference type="Pfam" id="PF01841">
    <property type="entry name" value="Transglut_core"/>
    <property type="match status" value="1"/>
</dbReference>
<sequence length="372" mass="39578">MHRRDVLKAGAALAAAATLPEIAFAQSAAASAAAGFAPKPGAWRSFAVTTRLEIAKPEGRTQAWVPVPSVNEDAWFRSLDTTFTSNGKAAMVRDPKYGAGMIHVEWAAGETAPFVEVTSKVATRDRAVDLAAPSRPAALSAAERALYTEGTDLIPVDGIVKQTAEKITAGARDDVAKATAIYEWIVDNTFRDPATRGCGIGDIAAMLKTGNLGGKCADLNALYVGLARAAGLPARDVYGIRLAPSAFGYKSLGAGSEVITKAQHCRAEVWLEAFGWVPVDPADVRKVVLEEPPTRLAIDEPKVVAARRALFGSWETNWLAYNVAHDLALPGAQGPKIGFLMYPQAETASQRLDCLDPDSFRYVIRAKETTAA</sequence>
<keyword evidence="4" id="KW-1185">Reference proteome</keyword>
<dbReference type="Gene3D" id="3.10.620.30">
    <property type="match status" value="1"/>
</dbReference>
<feature type="chain" id="PRO_5016323482" evidence="1">
    <location>
        <begin position="26"/>
        <end position="372"/>
    </location>
</feature>
<dbReference type="SMART" id="SM00460">
    <property type="entry name" value="TGc"/>
    <property type="match status" value="1"/>
</dbReference>
<organism evidence="3 4">
    <name type="scientific">Rhodoplanes elegans</name>
    <dbReference type="NCBI Taxonomy" id="29408"/>
    <lineage>
        <taxon>Bacteria</taxon>
        <taxon>Pseudomonadati</taxon>
        <taxon>Pseudomonadota</taxon>
        <taxon>Alphaproteobacteria</taxon>
        <taxon>Hyphomicrobiales</taxon>
        <taxon>Nitrobacteraceae</taxon>
        <taxon>Rhodoplanes</taxon>
    </lineage>
</organism>
<dbReference type="InterPro" id="IPR019546">
    <property type="entry name" value="TAT_signal_bac_arc"/>
</dbReference>
<dbReference type="Proteomes" id="UP000248863">
    <property type="component" value="Unassembled WGS sequence"/>
</dbReference>
<keyword evidence="1" id="KW-0732">Signal</keyword>
<reference evidence="3 4" key="1">
    <citation type="submission" date="2017-07" db="EMBL/GenBank/DDBJ databases">
        <title>Draft Genome Sequences of Select Purple Nonsulfur Bacteria.</title>
        <authorList>
            <person name="Lasarre B."/>
            <person name="Mckinlay J.B."/>
        </authorList>
    </citation>
    <scope>NUCLEOTIDE SEQUENCE [LARGE SCALE GENOMIC DNA]</scope>
    <source>
        <strain evidence="3 4">DSM 11907</strain>
    </source>
</reference>
<feature type="signal peptide" evidence="1">
    <location>
        <begin position="1"/>
        <end position="25"/>
    </location>
</feature>
<dbReference type="EMBL" id="NPEU01000268">
    <property type="protein sequence ID" value="RAI35285.1"/>
    <property type="molecule type" value="Genomic_DNA"/>
</dbReference>
<evidence type="ECO:0000313" key="4">
    <source>
        <dbReference type="Proteomes" id="UP000248863"/>
    </source>
</evidence>
<protein>
    <submittedName>
        <fullName evidence="3">Transglutaminase</fullName>
    </submittedName>
</protein>
<comment type="caution">
    <text evidence="3">The sequence shown here is derived from an EMBL/GenBank/DDBJ whole genome shotgun (WGS) entry which is preliminary data.</text>
</comment>